<dbReference type="NCBIfam" id="TIGR01640">
    <property type="entry name" value="F_box_assoc_1"/>
    <property type="match status" value="1"/>
</dbReference>
<gene>
    <name evidence="2" type="ORF">Tsubulata_032619</name>
</gene>
<organism evidence="2 3">
    <name type="scientific">Turnera subulata</name>
    <dbReference type="NCBI Taxonomy" id="218843"/>
    <lineage>
        <taxon>Eukaryota</taxon>
        <taxon>Viridiplantae</taxon>
        <taxon>Streptophyta</taxon>
        <taxon>Embryophyta</taxon>
        <taxon>Tracheophyta</taxon>
        <taxon>Spermatophyta</taxon>
        <taxon>Magnoliopsida</taxon>
        <taxon>eudicotyledons</taxon>
        <taxon>Gunneridae</taxon>
        <taxon>Pentapetalae</taxon>
        <taxon>rosids</taxon>
        <taxon>fabids</taxon>
        <taxon>Malpighiales</taxon>
        <taxon>Passifloraceae</taxon>
        <taxon>Turnera</taxon>
    </lineage>
</organism>
<dbReference type="CDD" id="cd22157">
    <property type="entry name" value="F-box_AtFBW1-like"/>
    <property type="match status" value="1"/>
</dbReference>
<dbReference type="SMART" id="SM00256">
    <property type="entry name" value="FBOX"/>
    <property type="match status" value="1"/>
</dbReference>
<proteinExistence type="predicted"/>
<dbReference type="Pfam" id="PF07734">
    <property type="entry name" value="FBA_1"/>
    <property type="match status" value="1"/>
</dbReference>
<dbReference type="Gene3D" id="1.20.1280.50">
    <property type="match status" value="1"/>
</dbReference>
<comment type="caution">
    <text evidence="2">The sequence shown here is derived from an EMBL/GenBank/DDBJ whole genome shotgun (WGS) entry which is preliminary data.</text>
</comment>
<dbReference type="EMBL" id="JAKUCV010002552">
    <property type="protein sequence ID" value="KAJ4842197.1"/>
    <property type="molecule type" value="Genomic_DNA"/>
</dbReference>
<dbReference type="InterPro" id="IPR001810">
    <property type="entry name" value="F-box_dom"/>
</dbReference>
<dbReference type="Proteomes" id="UP001141552">
    <property type="component" value="Unassembled WGS sequence"/>
</dbReference>
<dbReference type="InterPro" id="IPR036047">
    <property type="entry name" value="F-box-like_dom_sf"/>
</dbReference>
<feature type="domain" description="F-box" evidence="1">
    <location>
        <begin position="25"/>
        <end position="65"/>
    </location>
</feature>
<dbReference type="SUPFAM" id="SSF81383">
    <property type="entry name" value="F-box domain"/>
    <property type="match status" value="1"/>
</dbReference>
<protein>
    <recommendedName>
        <fullName evidence="1">F-box domain-containing protein</fullName>
    </recommendedName>
</protein>
<sequence length="381" mass="43742">MQSQGIQQISPPRPVGVSAAEIIGYTEDLLMQILIHLPIKSLGRFRCVSKNWNSLITHHLPPRTHPPCGLLLLVVSDELLEEEENGNYDLDPEGYEYLTLGTNRTTAPFSSIHLDDGMYIVHSTNGMLLFRNYNVYYGEYCVYSPITKQKTILPPLDNVLLNICLAYDPLVSAVDYKVIGLRKIEESYRHSLFEIVIYSSQTGLWSVSNTRLTTRLCRGYLRPVYLNGTVYWVDSYCHSGICFDIEGEQFKDFLPPVVGYGCIAESRGHLYWVVKKKLGQESDDARSGMGFDVYEEMGTEELWSLKYRIDVSPIVETRYDYQDLEFLFVVGEENEDDSYAVLDNCGIILSYNFKKKSFKEEFSDHCMSDHTYLYTEVLAFH</sequence>
<dbReference type="InterPro" id="IPR006527">
    <property type="entry name" value="F-box-assoc_dom_typ1"/>
</dbReference>
<evidence type="ECO:0000259" key="1">
    <source>
        <dbReference type="SMART" id="SM00256"/>
    </source>
</evidence>
<name>A0A9Q0G4T3_9ROSI</name>
<dbReference type="PANTHER" id="PTHR35546:SF25">
    <property type="entry name" value="F-BOX DOMAIN-CONTAINING PROTEIN"/>
    <property type="match status" value="1"/>
</dbReference>
<keyword evidence="3" id="KW-1185">Reference proteome</keyword>
<reference evidence="2" key="2">
    <citation type="journal article" date="2023" name="Plants (Basel)">
        <title>Annotation of the Turnera subulata (Passifloraceae) Draft Genome Reveals the S-Locus Evolved after the Divergence of Turneroideae from Passifloroideae in a Stepwise Manner.</title>
        <authorList>
            <person name="Henning P.M."/>
            <person name="Roalson E.H."/>
            <person name="Mir W."/>
            <person name="McCubbin A.G."/>
            <person name="Shore J.S."/>
        </authorList>
    </citation>
    <scope>NUCLEOTIDE SEQUENCE</scope>
    <source>
        <strain evidence="2">F60SS</strain>
    </source>
</reference>
<evidence type="ECO:0000313" key="2">
    <source>
        <dbReference type="EMBL" id="KAJ4842197.1"/>
    </source>
</evidence>
<dbReference type="PANTHER" id="PTHR35546">
    <property type="entry name" value="F-BOX PROTEIN INTERACTION DOMAIN PROTEIN-RELATED"/>
    <property type="match status" value="1"/>
</dbReference>
<dbReference type="InterPro" id="IPR055290">
    <property type="entry name" value="At3g26010-like"/>
</dbReference>
<dbReference type="OrthoDB" id="605328at2759"/>
<reference evidence="2" key="1">
    <citation type="submission" date="2022-02" db="EMBL/GenBank/DDBJ databases">
        <authorList>
            <person name="Henning P.M."/>
            <person name="McCubbin A.G."/>
            <person name="Shore J.S."/>
        </authorList>
    </citation>
    <scope>NUCLEOTIDE SEQUENCE</scope>
    <source>
        <strain evidence="2">F60SS</strain>
        <tissue evidence="2">Leaves</tissue>
    </source>
</reference>
<dbReference type="Pfam" id="PF00646">
    <property type="entry name" value="F-box"/>
    <property type="match status" value="1"/>
</dbReference>
<dbReference type="InterPro" id="IPR017451">
    <property type="entry name" value="F-box-assoc_interact_dom"/>
</dbReference>
<evidence type="ECO:0000313" key="3">
    <source>
        <dbReference type="Proteomes" id="UP001141552"/>
    </source>
</evidence>
<dbReference type="AlphaFoldDB" id="A0A9Q0G4T3"/>
<accession>A0A9Q0G4T3</accession>